<keyword evidence="2" id="KW-1185">Reference proteome</keyword>
<reference evidence="2" key="1">
    <citation type="journal article" date="2019" name="Int. J. Syst. Evol. Microbiol.">
        <title>The Global Catalogue of Microorganisms (GCM) 10K type strain sequencing project: providing services to taxonomists for standard genome sequencing and annotation.</title>
        <authorList>
            <consortium name="The Broad Institute Genomics Platform"/>
            <consortium name="The Broad Institute Genome Sequencing Center for Infectious Disease"/>
            <person name="Wu L."/>
            <person name="Ma J."/>
        </authorList>
    </citation>
    <scope>NUCLEOTIDE SEQUENCE [LARGE SCALE GENOMIC DNA]</scope>
    <source>
        <strain evidence="2">JCM 4316</strain>
    </source>
</reference>
<evidence type="ECO:0000313" key="1">
    <source>
        <dbReference type="EMBL" id="GAA2325953.1"/>
    </source>
</evidence>
<comment type="caution">
    <text evidence="1">The sequence shown here is derived from an EMBL/GenBank/DDBJ whole genome shotgun (WGS) entry which is preliminary data.</text>
</comment>
<dbReference type="Proteomes" id="UP001500253">
    <property type="component" value="Unassembled WGS sequence"/>
</dbReference>
<proteinExistence type="predicted"/>
<evidence type="ECO:0000313" key="2">
    <source>
        <dbReference type="Proteomes" id="UP001500253"/>
    </source>
</evidence>
<organism evidence="1 2">
    <name type="scientific">Streptomyces cuspidosporus</name>
    <dbReference type="NCBI Taxonomy" id="66882"/>
    <lineage>
        <taxon>Bacteria</taxon>
        <taxon>Bacillati</taxon>
        <taxon>Actinomycetota</taxon>
        <taxon>Actinomycetes</taxon>
        <taxon>Kitasatosporales</taxon>
        <taxon>Streptomycetaceae</taxon>
        <taxon>Streptomyces</taxon>
    </lineage>
</organism>
<name>A0ABP5SAI2_9ACTN</name>
<accession>A0ABP5SAI2</accession>
<gene>
    <name evidence="1" type="ORF">GCM10010246_04150</name>
</gene>
<protein>
    <recommendedName>
        <fullName evidence="3">Secreted protein</fullName>
    </recommendedName>
</protein>
<dbReference type="RefSeq" id="WP_428836833.1">
    <property type="nucleotide sequence ID" value="NZ_BAAASD010000001.1"/>
</dbReference>
<evidence type="ECO:0008006" key="3">
    <source>
        <dbReference type="Google" id="ProtNLM"/>
    </source>
</evidence>
<sequence length="79" mass="7843">MSFFALAAYVAFDAVRALVCAGEADRSIPGIVIAAIAVKEGRDAWLSNGCCATPAAAEVPSAGTGTDVCGCRPGCDCCG</sequence>
<dbReference type="EMBL" id="BAAASD010000001">
    <property type="protein sequence ID" value="GAA2325953.1"/>
    <property type="molecule type" value="Genomic_DNA"/>
</dbReference>